<feature type="compositionally biased region" description="Low complexity" evidence="6">
    <location>
        <begin position="112"/>
        <end position="127"/>
    </location>
</feature>
<dbReference type="GO" id="GO:0120015">
    <property type="term" value="F:sterol transfer activity"/>
    <property type="evidence" value="ECO:0007669"/>
    <property type="project" value="TreeGrafter"/>
</dbReference>
<feature type="region of interest" description="Disordered" evidence="6">
    <location>
        <begin position="1018"/>
        <end position="1048"/>
    </location>
</feature>
<dbReference type="GO" id="GO:0005789">
    <property type="term" value="C:endoplasmic reticulum membrane"/>
    <property type="evidence" value="ECO:0007669"/>
    <property type="project" value="TreeGrafter"/>
</dbReference>
<keyword evidence="5 7" id="KW-0472">Membrane</keyword>
<feature type="compositionally biased region" description="Acidic residues" evidence="6">
    <location>
        <begin position="753"/>
        <end position="769"/>
    </location>
</feature>
<feature type="domain" description="VASt" evidence="8">
    <location>
        <begin position="845"/>
        <end position="1015"/>
    </location>
</feature>
<feature type="region of interest" description="Disordered" evidence="6">
    <location>
        <begin position="520"/>
        <end position="566"/>
    </location>
</feature>
<dbReference type="GO" id="GO:0140268">
    <property type="term" value="C:endoplasmic reticulum-plasma membrane contact site"/>
    <property type="evidence" value="ECO:0007669"/>
    <property type="project" value="TreeGrafter"/>
</dbReference>
<feature type="compositionally biased region" description="Low complexity" evidence="6">
    <location>
        <begin position="169"/>
        <end position="179"/>
    </location>
</feature>
<feature type="region of interest" description="Disordered" evidence="6">
    <location>
        <begin position="227"/>
        <end position="301"/>
    </location>
</feature>
<dbReference type="EMBL" id="MU001637">
    <property type="protein sequence ID" value="KAF2481639.1"/>
    <property type="molecule type" value="Genomic_DNA"/>
</dbReference>
<feature type="compositionally biased region" description="Polar residues" evidence="6">
    <location>
        <begin position="69"/>
        <end position="79"/>
    </location>
</feature>
<dbReference type="AlphaFoldDB" id="A0A6A6PNJ5"/>
<dbReference type="Pfam" id="PF16016">
    <property type="entry name" value="VASt"/>
    <property type="match status" value="1"/>
</dbReference>
<name>A0A6A6PNJ5_9PEZI</name>
<dbReference type="InterPro" id="IPR051482">
    <property type="entry name" value="Cholesterol_transport"/>
</dbReference>
<keyword evidence="10" id="KW-1185">Reference proteome</keyword>
<evidence type="ECO:0000256" key="5">
    <source>
        <dbReference type="ARBA" id="ARBA00023136"/>
    </source>
</evidence>
<dbReference type="InterPro" id="IPR011993">
    <property type="entry name" value="PH-like_dom_sf"/>
</dbReference>
<comment type="similarity">
    <text evidence="2">Belongs to the YSP2 family.</text>
</comment>
<feature type="compositionally biased region" description="Polar residues" evidence="6">
    <location>
        <begin position="789"/>
        <end position="806"/>
    </location>
</feature>
<feature type="compositionally biased region" description="Polar residues" evidence="6">
    <location>
        <begin position="18"/>
        <end position="34"/>
    </location>
</feature>
<dbReference type="GO" id="GO:0032934">
    <property type="term" value="F:sterol binding"/>
    <property type="evidence" value="ECO:0007669"/>
    <property type="project" value="TreeGrafter"/>
</dbReference>
<evidence type="ECO:0000256" key="7">
    <source>
        <dbReference type="SAM" id="Phobius"/>
    </source>
</evidence>
<dbReference type="GO" id="GO:0032541">
    <property type="term" value="C:cortical endoplasmic reticulum"/>
    <property type="evidence" value="ECO:0007669"/>
    <property type="project" value="TreeGrafter"/>
</dbReference>
<dbReference type="GO" id="GO:0032366">
    <property type="term" value="P:intracellular sterol transport"/>
    <property type="evidence" value="ECO:0007669"/>
    <property type="project" value="TreeGrafter"/>
</dbReference>
<dbReference type="PROSITE" id="PS51778">
    <property type="entry name" value="VAST"/>
    <property type="match status" value="1"/>
</dbReference>
<evidence type="ECO:0000313" key="10">
    <source>
        <dbReference type="Proteomes" id="UP000799767"/>
    </source>
</evidence>
<evidence type="ECO:0000256" key="1">
    <source>
        <dbReference type="ARBA" id="ARBA00004167"/>
    </source>
</evidence>
<feature type="compositionally biased region" description="Polar residues" evidence="6">
    <location>
        <begin position="101"/>
        <end position="111"/>
    </location>
</feature>
<dbReference type="CDD" id="cd13220">
    <property type="entry name" value="PH-GRAM_GRAMDC"/>
    <property type="match status" value="1"/>
</dbReference>
<dbReference type="GO" id="GO:0005886">
    <property type="term" value="C:plasma membrane"/>
    <property type="evidence" value="ECO:0007669"/>
    <property type="project" value="TreeGrafter"/>
</dbReference>
<comment type="subcellular location">
    <subcellularLocation>
        <location evidence="1">Membrane</location>
        <topology evidence="1">Single-pass membrane protein</topology>
    </subcellularLocation>
</comment>
<feature type="compositionally biased region" description="Low complexity" evidence="6">
    <location>
        <begin position="282"/>
        <end position="301"/>
    </location>
</feature>
<dbReference type="Proteomes" id="UP000799767">
    <property type="component" value="Unassembled WGS sequence"/>
</dbReference>
<keyword evidence="3 7" id="KW-0812">Transmembrane</keyword>
<dbReference type="InterPro" id="IPR004182">
    <property type="entry name" value="GRAM"/>
</dbReference>
<dbReference type="Pfam" id="PF02893">
    <property type="entry name" value="GRAM"/>
    <property type="match status" value="1"/>
</dbReference>
<dbReference type="GeneID" id="54470788"/>
<gene>
    <name evidence="9" type="ORF">BDY17DRAFT_168685</name>
</gene>
<feature type="compositionally biased region" description="Low complexity" evidence="6">
    <location>
        <begin position="556"/>
        <end position="566"/>
    </location>
</feature>
<dbReference type="PANTHER" id="PTHR23319">
    <property type="entry name" value="GRAM DOMAIN CONTAINING 1B, ISOFORM E"/>
    <property type="match status" value="1"/>
</dbReference>
<accession>A0A6A6PNJ5</accession>
<evidence type="ECO:0000256" key="4">
    <source>
        <dbReference type="ARBA" id="ARBA00022989"/>
    </source>
</evidence>
<dbReference type="GO" id="GO:0005739">
    <property type="term" value="C:mitochondrion"/>
    <property type="evidence" value="ECO:0007669"/>
    <property type="project" value="TreeGrafter"/>
</dbReference>
<organism evidence="9 10">
    <name type="scientific">Neohortaea acidophila</name>
    <dbReference type="NCBI Taxonomy" id="245834"/>
    <lineage>
        <taxon>Eukaryota</taxon>
        <taxon>Fungi</taxon>
        <taxon>Dikarya</taxon>
        <taxon>Ascomycota</taxon>
        <taxon>Pezizomycotina</taxon>
        <taxon>Dothideomycetes</taxon>
        <taxon>Dothideomycetidae</taxon>
        <taxon>Mycosphaerellales</taxon>
        <taxon>Teratosphaeriaceae</taxon>
        <taxon>Neohortaea</taxon>
    </lineage>
</organism>
<evidence type="ECO:0000313" key="9">
    <source>
        <dbReference type="EMBL" id="KAF2481639.1"/>
    </source>
</evidence>
<evidence type="ECO:0000256" key="2">
    <source>
        <dbReference type="ARBA" id="ARBA00006582"/>
    </source>
</evidence>
<sequence>MPSPSPRRGLSKLRRNQDSGNDSTKSLAESSTSDEPGPEPSLHTTLSDGTAKLRERLRRKSVDDRRNSGDSGNRLSNLMTRRRSKSKKTASDSLNRELSVDSATGNLSRNHSSTSLGLDDSGRSSLLTDDEAEHDGKPKRPPLSTHASHAGYLTLSAPEIPANPNPVDPAHLASALSTPPLLPKPSTNVPDVIEPYDIEPFPRQPSPERNTSDLLRNAIGLSQRKDSFDADSLASASSSRNNSVDIQERIPSEKAVPPAATQETKTPRRSQIETSVRPATPPSLTATPTTFVTPPTPTDPLADAPTFAPRAFQRSARETSPTRDSVRGRRINIPSKLSQSIPAPLTPTVEETKTPGGTLAQNTNATGFFSSVFTAAQKAADSLSHSIASSPKKVNSPEQARAGGGGEAVHTGDSQRGLEGTGEIKPPAAVHTLGSGDLNFGHLGLAEHSSEPSPMNSSPNLALQNGFSQWDDDTHHKAEEEAAARAVSEAYHEPVEGALSRALNGRPLSIASNERLTLGGEHALPKPGADADSLQSLQRSGSVRSRLSGRRRRRGTSATAGTVGTAGTTNTIAAGISASAGGLGNLSATPAGRRLTGFAVASNKRNKDFHQLFRSVPDDDYLIEDYSAALQRDILLHGRLYVSEGHICFSSNILGWVTNLVISFDEVVSVEKKSTAVIFPNAIVIATSNARNTFASFVARDSTYELLIGIWKISHPNLKSSLNGVTLDNAGTGDKTEVAGPDDGSEDGSGSASDDEVYDEDEEDEDGSFDDAAYSRSIAGSDRGERTISRQPSNAPLPGTSQTNGSVPKPVENADASTATAAGSADSPGPTTHEPTQCSDGAEHYDRPLVDTTIPAPLGKIYSLVFGPASLTFMKKWHIEDQKSRDLNFSDTPLDNEHKTVTFDYIKPLNAPVGPKQTKCITTYNLVAFDLEKAVTVDCSTQTPDVPSGGVFSTKTRYCLMWGPDNSTRMIANCTVEWTGKSWLKGPIETGANNGQIEFTKSLVAALRAAVSTKSPTKVAAAGKKGKRKGKKEVSDGEGASDARNAAAVAAEQKPSDWGLFEPLHTLLRPLIHIFGPFMTAQTVVAVLLALLLYTWFNPPLRSKGLDSRFPAYTSPQRLAAYEELWRREESSLWDWLEDRAGLDGVYGAMGGKTGGDDRRDRQRVLAARDMGKRLDDEGMSERQIDEAIRVTHERLEALREAVARKKERVGKKAR</sequence>
<evidence type="ECO:0000259" key="8">
    <source>
        <dbReference type="PROSITE" id="PS51778"/>
    </source>
</evidence>
<feature type="transmembrane region" description="Helical" evidence="7">
    <location>
        <begin position="1074"/>
        <end position="1097"/>
    </location>
</feature>
<feature type="compositionally biased region" description="Polar residues" evidence="6">
    <location>
        <begin position="384"/>
        <end position="398"/>
    </location>
</feature>
<dbReference type="InterPro" id="IPR031968">
    <property type="entry name" value="VASt"/>
</dbReference>
<reference evidence="9" key="1">
    <citation type="journal article" date="2020" name="Stud. Mycol.">
        <title>101 Dothideomycetes genomes: a test case for predicting lifestyles and emergence of pathogens.</title>
        <authorList>
            <person name="Haridas S."/>
            <person name="Albert R."/>
            <person name="Binder M."/>
            <person name="Bloem J."/>
            <person name="Labutti K."/>
            <person name="Salamov A."/>
            <person name="Andreopoulos B."/>
            <person name="Baker S."/>
            <person name="Barry K."/>
            <person name="Bills G."/>
            <person name="Bluhm B."/>
            <person name="Cannon C."/>
            <person name="Castanera R."/>
            <person name="Culley D."/>
            <person name="Daum C."/>
            <person name="Ezra D."/>
            <person name="Gonzalez J."/>
            <person name="Henrissat B."/>
            <person name="Kuo A."/>
            <person name="Liang C."/>
            <person name="Lipzen A."/>
            <person name="Lutzoni F."/>
            <person name="Magnuson J."/>
            <person name="Mondo S."/>
            <person name="Nolan M."/>
            <person name="Ohm R."/>
            <person name="Pangilinan J."/>
            <person name="Park H.-J."/>
            <person name="Ramirez L."/>
            <person name="Alfaro M."/>
            <person name="Sun H."/>
            <person name="Tritt A."/>
            <person name="Yoshinaga Y."/>
            <person name="Zwiers L.-H."/>
            <person name="Turgeon B."/>
            <person name="Goodwin S."/>
            <person name="Spatafora J."/>
            <person name="Crous P."/>
            <person name="Grigoriev I."/>
        </authorList>
    </citation>
    <scope>NUCLEOTIDE SEQUENCE</scope>
    <source>
        <strain evidence="9">CBS 113389</strain>
    </source>
</reference>
<feature type="compositionally biased region" description="Low complexity" evidence="6">
    <location>
        <begin position="533"/>
        <end position="546"/>
    </location>
</feature>
<dbReference type="OrthoDB" id="2162691at2759"/>
<feature type="compositionally biased region" description="Low complexity" evidence="6">
    <location>
        <begin position="814"/>
        <end position="830"/>
    </location>
</feature>
<feature type="region of interest" description="Disordered" evidence="6">
    <location>
        <begin position="729"/>
        <end position="844"/>
    </location>
</feature>
<protein>
    <recommendedName>
        <fullName evidence="8">VASt domain-containing protein</fullName>
    </recommendedName>
</protein>
<evidence type="ECO:0000256" key="3">
    <source>
        <dbReference type="ARBA" id="ARBA00022692"/>
    </source>
</evidence>
<dbReference type="SMART" id="SM00568">
    <property type="entry name" value="GRAM"/>
    <property type="match status" value="1"/>
</dbReference>
<dbReference type="RefSeq" id="XP_033588209.1">
    <property type="nucleotide sequence ID" value="XM_033729786.1"/>
</dbReference>
<dbReference type="PANTHER" id="PTHR23319:SF4">
    <property type="entry name" value="GRAM DOMAIN CONTAINING 1B, ISOFORM E"/>
    <property type="match status" value="1"/>
</dbReference>
<feature type="region of interest" description="Disordered" evidence="6">
    <location>
        <begin position="1"/>
        <end position="211"/>
    </location>
</feature>
<feature type="compositionally biased region" description="Low complexity" evidence="6">
    <location>
        <begin position="230"/>
        <end position="239"/>
    </location>
</feature>
<keyword evidence="4 7" id="KW-1133">Transmembrane helix</keyword>
<dbReference type="Gene3D" id="2.30.29.30">
    <property type="entry name" value="Pleckstrin-homology domain (PH domain)/Phosphotyrosine-binding domain (PTB)"/>
    <property type="match status" value="1"/>
</dbReference>
<evidence type="ECO:0000256" key="6">
    <source>
        <dbReference type="SAM" id="MobiDB-lite"/>
    </source>
</evidence>
<proteinExistence type="inferred from homology"/>
<feature type="region of interest" description="Disordered" evidence="6">
    <location>
        <begin position="384"/>
        <end position="427"/>
    </location>
</feature>
<feature type="region of interest" description="Disordered" evidence="6">
    <location>
        <begin position="338"/>
        <end position="357"/>
    </location>
</feature>